<evidence type="ECO:0000313" key="3">
    <source>
        <dbReference type="Proteomes" id="UP000783287"/>
    </source>
</evidence>
<feature type="transmembrane region" description="Helical" evidence="1">
    <location>
        <begin position="7"/>
        <end position="26"/>
    </location>
</feature>
<gene>
    <name evidence="2" type="ORF">KC909_06820</name>
</gene>
<feature type="transmembrane region" description="Helical" evidence="1">
    <location>
        <begin position="55"/>
        <end position="77"/>
    </location>
</feature>
<dbReference type="EMBL" id="JAGQLK010000227">
    <property type="protein sequence ID" value="MCA9384046.1"/>
    <property type="molecule type" value="Genomic_DNA"/>
</dbReference>
<keyword evidence="1" id="KW-0812">Transmembrane</keyword>
<keyword evidence="1" id="KW-1133">Transmembrane helix</keyword>
<comment type="caution">
    <text evidence="2">The sequence shown here is derived from an EMBL/GenBank/DDBJ whole genome shotgun (WGS) entry which is preliminary data.</text>
</comment>
<evidence type="ECO:0000256" key="1">
    <source>
        <dbReference type="SAM" id="Phobius"/>
    </source>
</evidence>
<dbReference type="AlphaFoldDB" id="A0A955L7J8"/>
<reference evidence="2" key="2">
    <citation type="journal article" date="2021" name="Microbiome">
        <title>Successional dynamics and alternative stable states in a saline activated sludge microbial community over 9 years.</title>
        <authorList>
            <person name="Wang Y."/>
            <person name="Ye J."/>
            <person name="Ju F."/>
            <person name="Liu L."/>
            <person name="Boyd J.A."/>
            <person name="Deng Y."/>
            <person name="Parks D.H."/>
            <person name="Jiang X."/>
            <person name="Yin X."/>
            <person name="Woodcroft B.J."/>
            <person name="Tyson G.W."/>
            <person name="Hugenholtz P."/>
            <person name="Polz M.F."/>
            <person name="Zhang T."/>
        </authorList>
    </citation>
    <scope>NUCLEOTIDE SEQUENCE</scope>
    <source>
        <strain evidence="2">HKST-UBA14</strain>
    </source>
</reference>
<name>A0A955L7J8_9BACT</name>
<keyword evidence="1" id="KW-0472">Membrane</keyword>
<sequence length="79" mass="9078">MKKKHYIYILITYLWSWIFWGLAIYYSRQYNLPLLTNESLLKDILDGKLSGTKELTITTLSFLAGYGPLLAGLFVVAKS</sequence>
<protein>
    <submittedName>
        <fullName evidence="2">Uncharacterized protein</fullName>
    </submittedName>
</protein>
<organism evidence="2 3">
    <name type="scientific">Candidatus Dojkabacteria bacterium</name>
    <dbReference type="NCBI Taxonomy" id="2099670"/>
    <lineage>
        <taxon>Bacteria</taxon>
        <taxon>Candidatus Dojkabacteria</taxon>
    </lineage>
</organism>
<dbReference type="Proteomes" id="UP000783287">
    <property type="component" value="Unassembled WGS sequence"/>
</dbReference>
<reference evidence="2" key="1">
    <citation type="submission" date="2020-04" db="EMBL/GenBank/DDBJ databases">
        <authorList>
            <person name="Zhang T."/>
        </authorList>
    </citation>
    <scope>NUCLEOTIDE SEQUENCE</scope>
    <source>
        <strain evidence="2">HKST-UBA14</strain>
    </source>
</reference>
<proteinExistence type="predicted"/>
<feature type="non-terminal residue" evidence="2">
    <location>
        <position position="79"/>
    </location>
</feature>
<evidence type="ECO:0000313" key="2">
    <source>
        <dbReference type="EMBL" id="MCA9384046.1"/>
    </source>
</evidence>
<accession>A0A955L7J8</accession>